<feature type="transmembrane region" description="Helical" evidence="1">
    <location>
        <begin position="6"/>
        <end position="22"/>
    </location>
</feature>
<feature type="transmembrane region" description="Helical" evidence="1">
    <location>
        <begin position="52"/>
        <end position="69"/>
    </location>
</feature>
<accession>A0ABQ2D5A7</accession>
<keyword evidence="1" id="KW-0812">Transmembrane</keyword>
<evidence type="ECO:0000313" key="3">
    <source>
        <dbReference type="Proteomes" id="UP000634435"/>
    </source>
</evidence>
<comment type="caution">
    <text evidence="2">The sequence shown here is derived from an EMBL/GenBank/DDBJ whole genome shotgun (WGS) entry which is preliminary data.</text>
</comment>
<dbReference type="InterPro" id="IPR014617">
    <property type="entry name" value="YphA_Bacsu"/>
</dbReference>
<dbReference type="Pfam" id="PF24124">
    <property type="entry name" value="YphA"/>
    <property type="match status" value="1"/>
</dbReference>
<keyword evidence="3" id="KW-1185">Reference proteome</keyword>
<protein>
    <submittedName>
        <fullName evidence="2">Uncharacterized protein</fullName>
    </submittedName>
</protein>
<keyword evidence="1" id="KW-0472">Membrane</keyword>
<feature type="transmembrane region" description="Helical" evidence="1">
    <location>
        <begin position="29"/>
        <end position="46"/>
    </location>
</feature>
<organism evidence="2 3">
    <name type="scientific">Virgibacillus kapii</name>
    <dbReference type="NCBI Taxonomy" id="1638645"/>
    <lineage>
        <taxon>Bacteria</taxon>
        <taxon>Bacillati</taxon>
        <taxon>Bacillota</taxon>
        <taxon>Bacilli</taxon>
        <taxon>Bacillales</taxon>
        <taxon>Bacillaceae</taxon>
        <taxon>Virgibacillus</taxon>
    </lineage>
</organism>
<dbReference type="RefSeq" id="WP_188942012.1">
    <property type="nucleotide sequence ID" value="NZ_BMPN01000001.1"/>
</dbReference>
<dbReference type="Proteomes" id="UP000634435">
    <property type="component" value="Unassembled WGS sequence"/>
</dbReference>
<gene>
    <name evidence="2" type="ORF">GCM10007111_05850</name>
</gene>
<name>A0ABQ2D5A7_9BACI</name>
<reference evidence="3" key="1">
    <citation type="journal article" date="2019" name="Int. J. Syst. Evol. Microbiol.">
        <title>The Global Catalogue of Microorganisms (GCM) 10K type strain sequencing project: providing services to taxonomists for standard genome sequencing and annotation.</title>
        <authorList>
            <consortium name="The Broad Institute Genomics Platform"/>
            <consortium name="The Broad Institute Genome Sequencing Center for Infectious Disease"/>
            <person name="Wu L."/>
            <person name="Ma J."/>
        </authorList>
    </citation>
    <scope>NUCLEOTIDE SEQUENCE [LARGE SCALE GENOMIC DNA]</scope>
    <source>
        <strain evidence="3">JCM 30071</strain>
    </source>
</reference>
<feature type="transmembrane region" description="Helical" evidence="1">
    <location>
        <begin position="76"/>
        <end position="94"/>
    </location>
</feature>
<evidence type="ECO:0000313" key="2">
    <source>
        <dbReference type="EMBL" id="GGJ46708.1"/>
    </source>
</evidence>
<proteinExistence type="predicted"/>
<keyword evidence="1" id="KW-1133">Transmembrane helix</keyword>
<sequence>MSSGLLFYWFSWMLWIIIVFMMKKNQMRSYLSFAILIIIISANVILSFQIYTVSLSYLRLVITAVLWMIQLQHLAYLLFASFTLSIGYAGILLWEKNAPVWIIMPRVILISFAIILLIVLCTKYTKERFAICLTGLTFGELMYSLTMSSYGFPEIIGDLQFFDILLFVIVIILILDILQRGRNKWIYYKKSMH</sequence>
<evidence type="ECO:0000256" key="1">
    <source>
        <dbReference type="SAM" id="Phobius"/>
    </source>
</evidence>
<dbReference type="EMBL" id="BMPN01000001">
    <property type="protein sequence ID" value="GGJ46708.1"/>
    <property type="molecule type" value="Genomic_DNA"/>
</dbReference>
<feature type="transmembrane region" description="Helical" evidence="1">
    <location>
        <begin position="100"/>
        <end position="122"/>
    </location>
</feature>
<feature type="transmembrane region" description="Helical" evidence="1">
    <location>
        <begin position="129"/>
        <end position="147"/>
    </location>
</feature>
<feature type="transmembrane region" description="Helical" evidence="1">
    <location>
        <begin position="159"/>
        <end position="178"/>
    </location>
</feature>